<keyword evidence="4" id="KW-0808">Transferase</keyword>
<dbReference type="EMBL" id="FWXR01000003">
    <property type="protein sequence ID" value="SMC50491.1"/>
    <property type="molecule type" value="Genomic_DNA"/>
</dbReference>
<dbReference type="RefSeq" id="WP_084408877.1">
    <property type="nucleotide sequence ID" value="NZ_FWXR01000003.1"/>
</dbReference>
<evidence type="ECO:0000256" key="6">
    <source>
        <dbReference type="ARBA" id="ARBA00022777"/>
    </source>
</evidence>
<evidence type="ECO:0000259" key="8">
    <source>
        <dbReference type="SMART" id="SM00911"/>
    </source>
</evidence>
<dbReference type="PANTHER" id="PTHR41523">
    <property type="entry name" value="TWO-COMPONENT SYSTEM SENSOR PROTEIN"/>
    <property type="match status" value="1"/>
</dbReference>
<evidence type="ECO:0000256" key="5">
    <source>
        <dbReference type="ARBA" id="ARBA00022741"/>
    </source>
</evidence>
<name>A0A1W1ZQZ9_9HYPH</name>
<dbReference type="Pfam" id="PF07536">
    <property type="entry name" value="HWE_HK"/>
    <property type="match status" value="1"/>
</dbReference>
<dbReference type="STRING" id="937218.SAMN06297251_10338"/>
<dbReference type="Gene3D" id="3.30.565.10">
    <property type="entry name" value="Histidine kinase-like ATPase, C-terminal domain"/>
    <property type="match status" value="1"/>
</dbReference>
<reference evidence="9 10" key="1">
    <citation type="submission" date="2017-04" db="EMBL/GenBank/DDBJ databases">
        <authorList>
            <person name="Afonso C.L."/>
            <person name="Miller P.J."/>
            <person name="Scott M.A."/>
            <person name="Spackman E."/>
            <person name="Goraichik I."/>
            <person name="Dimitrov K.M."/>
            <person name="Suarez D.L."/>
            <person name="Swayne D.E."/>
        </authorList>
    </citation>
    <scope>NUCLEOTIDE SEQUENCE [LARGE SCALE GENOMIC DNA]</scope>
    <source>
        <strain evidence="9 10">CGMCC 1.10972</strain>
    </source>
</reference>
<dbReference type="AlphaFoldDB" id="A0A1W1ZQZ9"/>
<dbReference type="Proteomes" id="UP000192656">
    <property type="component" value="Unassembled WGS sequence"/>
</dbReference>
<evidence type="ECO:0000313" key="9">
    <source>
        <dbReference type="EMBL" id="SMC50491.1"/>
    </source>
</evidence>
<dbReference type="InterPro" id="IPR036890">
    <property type="entry name" value="HATPase_C_sf"/>
</dbReference>
<evidence type="ECO:0000256" key="3">
    <source>
        <dbReference type="ARBA" id="ARBA00022553"/>
    </source>
</evidence>
<evidence type="ECO:0000313" key="10">
    <source>
        <dbReference type="Proteomes" id="UP000192656"/>
    </source>
</evidence>
<protein>
    <recommendedName>
        <fullName evidence="2">histidine kinase</fullName>
        <ecNumber evidence="2">2.7.13.3</ecNumber>
    </recommendedName>
</protein>
<dbReference type="OrthoDB" id="341208at2"/>
<keyword evidence="5" id="KW-0547">Nucleotide-binding</keyword>
<evidence type="ECO:0000256" key="4">
    <source>
        <dbReference type="ARBA" id="ARBA00022679"/>
    </source>
</evidence>
<evidence type="ECO:0000256" key="7">
    <source>
        <dbReference type="ARBA" id="ARBA00022840"/>
    </source>
</evidence>
<evidence type="ECO:0000256" key="1">
    <source>
        <dbReference type="ARBA" id="ARBA00000085"/>
    </source>
</evidence>
<dbReference type="EC" id="2.7.13.3" evidence="2"/>
<keyword evidence="6 9" id="KW-0418">Kinase</keyword>
<comment type="catalytic activity">
    <reaction evidence="1">
        <text>ATP + protein L-histidine = ADP + protein N-phospho-L-histidine.</text>
        <dbReference type="EC" id="2.7.13.3"/>
    </reaction>
</comment>
<dbReference type="InterPro" id="IPR011102">
    <property type="entry name" value="Sig_transdc_His_kinase_HWE"/>
</dbReference>
<keyword evidence="3" id="KW-0597">Phosphoprotein</keyword>
<keyword evidence="7" id="KW-0067">ATP-binding</keyword>
<dbReference type="SUPFAM" id="SSF55874">
    <property type="entry name" value="ATPase domain of HSP90 chaperone/DNA topoisomerase II/histidine kinase"/>
    <property type="match status" value="1"/>
</dbReference>
<gene>
    <name evidence="9" type="ORF">SAMN06297251_10338</name>
</gene>
<feature type="domain" description="Signal transduction histidine kinase HWE region" evidence="8">
    <location>
        <begin position="162"/>
        <end position="244"/>
    </location>
</feature>
<proteinExistence type="predicted"/>
<keyword evidence="10" id="KW-1185">Reference proteome</keyword>
<sequence>MKGDEAANEEVQVVVFAPFGRDASVLKRIAEDHGMAAVAIEDLTELAHAIGNEAFVLVLTEESLRGKMIEVLRDGLRRQPVWASMPTLLLLDEVDRPSETLSLIRSLEPAIDCLIMQRPARGGEIGSALRRLVRDRQRQWQVRDQIIRYEEQQVHLKFLLRELDHRVKNVLAKVRAIVSLTSRQATDLSTFVTSFSDRIQALSRAHEALAGDYHEPATLRQLVQESLAPFLDQTASNATITGPRVLLWPQGALSLSMMLHELATNAAKYGAFSVGTGHVDVRWSVAEEAEARLLTLEWNESGGPELGPIERRGFGTLVIDRIAAQEMDGRVKMDFARTGLHVTAIIPLPPADSIRAAL</sequence>
<dbReference type="PANTHER" id="PTHR41523:SF7">
    <property type="entry name" value="HISTIDINE KINASE"/>
    <property type="match status" value="1"/>
</dbReference>
<accession>A0A1W1ZQZ9</accession>
<dbReference type="SMART" id="SM00911">
    <property type="entry name" value="HWE_HK"/>
    <property type="match status" value="1"/>
</dbReference>
<dbReference type="GO" id="GO:0004673">
    <property type="term" value="F:protein histidine kinase activity"/>
    <property type="evidence" value="ECO:0007669"/>
    <property type="project" value="UniProtKB-EC"/>
</dbReference>
<dbReference type="GO" id="GO:0005524">
    <property type="term" value="F:ATP binding"/>
    <property type="evidence" value="ECO:0007669"/>
    <property type="project" value="UniProtKB-KW"/>
</dbReference>
<evidence type="ECO:0000256" key="2">
    <source>
        <dbReference type="ARBA" id="ARBA00012438"/>
    </source>
</evidence>
<organism evidence="9 10">
    <name type="scientific">Fulvimarina manganoxydans</name>
    <dbReference type="NCBI Taxonomy" id="937218"/>
    <lineage>
        <taxon>Bacteria</taxon>
        <taxon>Pseudomonadati</taxon>
        <taxon>Pseudomonadota</taxon>
        <taxon>Alphaproteobacteria</taxon>
        <taxon>Hyphomicrobiales</taxon>
        <taxon>Aurantimonadaceae</taxon>
        <taxon>Fulvimarina</taxon>
    </lineage>
</organism>